<feature type="coiled-coil region" evidence="12">
    <location>
        <begin position="306"/>
        <end position="407"/>
    </location>
</feature>
<keyword evidence="16" id="KW-1185">Reference proteome</keyword>
<evidence type="ECO:0000256" key="4">
    <source>
        <dbReference type="ARBA" id="ARBA00022454"/>
    </source>
</evidence>
<evidence type="ECO:0000256" key="6">
    <source>
        <dbReference type="ARBA" id="ARBA00022776"/>
    </source>
</evidence>
<dbReference type="Proteomes" id="UP000245699">
    <property type="component" value="Unassembled WGS sequence"/>
</dbReference>
<name>A0A2T9YC10_9FUNG</name>
<evidence type="ECO:0000259" key="14">
    <source>
        <dbReference type="Pfam" id="PF18595"/>
    </source>
</evidence>
<feature type="domain" description="Nuf2 DHR10-like" evidence="14">
    <location>
        <begin position="262"/>
        <end position="370"/>
    </location>
</feature>
<keyword evidence="7" id="KW-0995">Kinetochore</keyword>
<protein>
    <submittedName>
        <fullName evidence="15">Uncharacterized protein</fullName>
    </submittedName>
</protein>
<dbReference type="PANTHER" id="PTHR21650">
    <property type="entry name" value="MEMBRALIN/KINETOCHORE PROTEIN NUF2"/>
    <property type="match status" value="1"/>
</dbReference>
<keyword evidence="6" id="KW-0498">Mitosis</keyword>
<evidence type="ECO:0000256" key="8">
    <source>
        <dbReference type="ARBA" id="ARBA00023054"/>
    </source>
</evidence>
<dbReference type="GO" id="GO:0005634">
    <property type="term" value="C:nucleus"/>
    <property type="evidence" value="ECO:0007669"/>
    <property type="project" value="UniProtKB-SubCell"/>
</dbReference>
<evidence type="ECO:0000256" key="5">
    <source>
        <dbReference type="ARBA" id="ARBA00022618"/>
    </source>
</evidence>
<keyword evidence="10" id="KW-0131">Cell cycle</keyword>
<dbReference type="Gene3D" id="1.10.418.60">
    <property type="entry name" value="Ncd80 complex, Nuf2 subunit"/>
    <property type="match status" value="1"/>
</dbReference>
<dbReference type="InterPro" id="IPR005549">
    <property type="entry name" value="Kinetochore_Nuf2_N"/>
</dbReference>
<dbReference type="InterPro" id="IPR041112">
    <property type="entry name" value="Nuf2_DHR10-like"/>
</dbReference>
<keyword evidence="8 12" id="KW-0175">Coiled coil</keyword>
<dbReference type="Pfam" id="PF18595">
    <property type="entry name" value="Nuf2_DHR10-like"/>
    <property type="match status" value="1"/>
</dbReference>
<evidence type="ECO:0000313" key="15">
    <source>
        <dbReference type="EMBL" id="PVU89851.1"/>
    </source>
</evidence>
<dbReference type="GO" id="GO:0051301">
    <property type="term" value="P:cell division"/>
    <property type="evidence" value="ECO:0007669"/>
    <property type="project" value="UniProtKB-KW"/>
</dbReference>
<dbReference type="Gene3D" id="1.10.287.1490">
    <property type="match status" value="1"/>
</dbReference>
<sequence length="446" mass="52174">MYQDNNDGLLSNKDIMTSMRQMGIPITEENLIRPTTQSIKVWFEAFIEILKGVTQENIRENFEEQIIELTDYPQSHGEDVLFMSFYKQVRTLLMEIGVDDFTLADIVRPDPQRTRRFLGEACNFAMFRDERMPIIEKYMAKDEKLLQRNQELIKEIAEIEEQINKIKQKRKDEESAVQEGIQENSKMKALLMEIKDKCENASTKLSNLSKKKNSLEEKVEKMRKSVSDKTSELNYLKARIVHSPEKVQMEIDELERSIIRINQEILDTENYNAKRGSRIEMFNELVVELGKRIDQVNECIENIDKNKSYEKKVAELNEAVASLQRDIKDGEIQKEHLSIQVNNFNETGDLLRKRKEEKGQSLNKKIGELRKTKLMNENRLMEIQKSVDTLKNSAREFKNQSNEIKARIANNIGDINANYDELLKQVMKYQQGILMILAQHISQLQD</sequence>
<accession>A0A2T9YC10</accession>
<organism evidence="15 16">
    <name type="scientific">Furculomyces boomerangus</name>
    <dbReference type="NCBI Taxonomy" id="61424"/>
    <lineage>
        <taxon>Eukaryota</taxon>
        <taxon>Fungi</taxon>
        <taxon>Fungi incertae sedis</taxon>
        <taxon>Zoopagomycota</taxon>
        <taxon>Kickxellomycotina</taxon>
        <taxon>Harpellomycetes</taxon>
        <taxon>Harpellales</taxon>
        <taxon>Harpellaceae</taxon>
        <taxon>Furculomyces</taxon>
    </lineage>
</organism>
<evidence type="ECO:0000259" key="13">
    <source>
        <dbReference type="Pfam" id="PF03800"/>
    </source>
</evidence>
<keyword evidence="5" id="KW-0132">Cell division</keyword>
<dbReference type="GO" id="GO:0045132">
    <property type="term" value="P:meiotic chromosome segregation"/>
    <property type="evidence" value="ECO:0007669"/>
    <property type="project" value="TreeGrafter"/>
</dbReference>
<comment type="caution">
    <text evidence="15">The sequence shown here is derived from an EMBL/GenBank/DDBJ whole genome shotgun (WGS) entry which is preliminary data.</text>
</comment>
<dbReference type="SUPFAM" id="SSF90257">
    <property type="entry name" value="Myosin rod fragments"/>
    <property type="match status" value="1"/>
</dbReference>
<proteinExistence type="inferred from homology"/>
<dbReference type="EMBL" id="MBFT01000519">
    <property type="protein sequence ID" value="PVU89851.1"/>
    <property type="molecule type" value="Genomic_DNA"/>
</dbReference>
<dbReference type="Pfam" id="PF03800">
    <property type="entry name" value="Nuf2"/>
    <property type="match status" value="1"/>
</dbReference>
<feature type="domain" description="Kinetochore protein Nuf2 N-terminal" evidence="13">
    <location>
        <begin position="9"/>
        <end position="141"/>
    </location>
</feature>
<dbReference type="GO" id="GO:0051315">
    <property type="term" value="P:attachment of mitotic spindle microtubules to kinetochore"/>
    <property type="evidence" value="ECO:0007669"/>
    <property type="project" value="TreeGrafter"/>
</dbReference>
<dbReference type="InterPro" id="IPR038275">
    <property type="entry name" value="Nuf2_N_sf"/>
</dbReference>
<evidence type="ECO:0000256" key="1">
    <source>
        <dbReference type="ARBA" id="ARBA00004123"/>
    </source>
</evidence>
<evidence type="ECO:0000256" key="3">
    <source>
        <dbReference type="ARBA" id="ARBA00005498"/>
    </source>
</evidence>
<evidence type="ECO:0000256" key="12">
    <source>
        <dbReference type="SAM" id="Coils"/>
    </source>
</evidence>
<dbReference type="GO" id="GO:0051383">
    <property type="term" value="P:kinetochore organization"/>
    <property type="evidence" value="ECO:0007669"/>
    <property type="project" value="TreeGrafter"/>
</dbReference>
<comment type="subcellular location">
    <subcellularLocation>
        <location evidence="2">Chromosome</location>
        <location evidence="2">Centromere</location>
        <location evidence="2">Kinetochore</location>
    </subcellularLocation>
    <subcellularLocation>
        <location evidence="1">Nucleus</location>
    </subcellularLocation>
</comment>
<keyword evidence="9" id="KW-0539">Nucleus</keyword>
<dbReference type="STRING" id="61424.A0A2T9YC10"/>
<dbReference type="OrthoDB" id="8194677at2759"/>
<keyword evidence="4" id="KW-0158">Chromosome</keyword>
<reference evidence="15 16" key="1">
    <citation type="journal article" date="2018" name="MBio">
        <title>Comparative Genomics Reveals the Core Gene Toolbox for the Fungus-Insect Symbiosis.</title>
        <authorList>
            <person name="Wang Y."/>
            <person name="Stata M."/>
            <person name="Wang W."/>
            <person name="Stajich J.E."/>
            <person name="White M.M."/>
            <person name="Moncalvo J.M."/>
        </authorList>
    </citation>
    <scope>NUCLEOTIDE SEQUENCE [LARGE SCALE GENOMIC DNA]</scope>
    <source>
        <strain evidence="15 16">AUS-77-4</strain>
    </source>
</reference>
<evidence type="ECO:0000313" key="16">
    <source>
        <dbReference type="Proteomes" id="UP000245699"/>
    </source>
</evidence>
<dbReference type="PANTHER" id="PTHR21650:SF2">
    <property type="entry name" value="KINETOCHORE PROTEIN NUF2"/>
    <property type="match status" value="1"/>
</dbReference>
<evidence type="ECO:0000256" key="2">
    <source>
        <dbReference type="ARBA" id="ARBA00004629"/>
    </source>
</evidence>
<dbReference type="GO" id="GO:0007052">
    <property type="term" value="P:mitotic spindle organization"/>
    <property type="evidence" value="ECO:0007669"/>
    <property type="project" value="TreeGrafter"/>
</dbReference>
<dbReference type="GO" id="GO:0044877">
    <property type="term" value="F:protein-containing complex binding"/>
    <property type="evidence" value="ECO:0007669"/>
    <property type="project" value="TreeGrafter"/>
</dbReference>
<dbReference type="AlphaFoldDB" id="A0A2T9YC10"/>
<evidence type="ECO:0000256" key="10">
    <source>
        <dbReference type="ARBA" id="ARBA00023306"/>
    </source>
</evidence>
<comment type="similarity">
    <text evidence="3">Belongs to the NUF2 family.</text>
</comment>
<evidence type="ECO:0000256" key="7">
    <source>
        <dbReference type="ARBA" id="ARBA00022838"/>
    </source>
</evidence>
<dbReference type="GO" id="GO:0031262">
    <property type="term" value="C:Ndc80 complex"/>
    <property type="evidence" value="ECO:0007669"/>
    <property type="project" value="InterPro"/>
</dbReference>
<feature type="coiled-coil region" evidence="12">
    <location>
        <begin position="135"/>
        <end position="271"/>
    </location>
</feature>
<evidence type="ECO:0000256" key="9">
    <source>
        <dbReference type="ARBA" id="ARBA00023242"/>
    </source>
</evidence>
<keyword evidence="11" id="KW-0137">Centromere</keyword>
<evidence type="ECO:0000256" key="11">
    <source>
        <dbReference type="ARBA" id="ARBA00023328"/>
    </source>
</evidence>
<gene>
    <name evidence="15" type="ORF">BB559_004909</name>
</gene>